<dbReference type="OrthoDB" id="9775594at2"/>
<dbReference type="EMBL" id="CP011541">
    <property type="protein sequence ID" value="AKK03930.1"/>
    <property type="molecule type" value="Genomic_DNA"/>
</dbReference>
<keyword evidence="5" id="KW-1185">Reference proteome</keyword>
<organism evidence="4 5">
    <name type="scientific">Corynebacterium epidermidicanis</name>
    <dbReference type="NCBI Taxonomy" id="1050174"/>
    <lineage>
        <taxon>Bacteria</taxon>
        <taxon>Bacillati</taxon>
        <taxon>Actinomycetota</taxon>
        <taxon>Actinomycetes</taxon>
        <taxon>Mycobacteriales</taxon>
        <taxon>Corynebacteriaceae</taxon>
        <taxon>Corynebacterium</taxon>
    </lineage>
</organism>
<dbReference type="InterPro" id="IPR050902">
    <property type="entry name" value="ABC_Transporter_SBP"/>
</dbReference>
<feature type="chain" id="PRO_5005184509" evidence="2">
    <location>
        <begin position="23"/>
        <end position="399"/>
    </location>
</feature>
<dbReference type="Gene3D" id="3.40.50.1980">
    <property type="entry name" value="Nitrogenase molybdenum iron protein domain"/>
    <property type="match status" value="2"/>
</dbReference>
<evidence type="ECO:0000256" key="2">
    <source>
        <dbReference type="SAM" id="SignalP"/>
    </source>
</evidence>
<dbReference type="PATRIC" id="fig|1050174.4.peg.2114"/>
<feature type="domain" description="Fe/B12 periplasmic-binding" evidence="3">
    <location>
        <begin position="62"/>
        <end position="362"/>
    </location>
</feature>
<evidence type="ECO:0000313" key="4">
    <source>
        <dbReference type="EMBL" id="AKK03930.1"/>
    </source>
</evidence>
<evidence type="ECO:0000256" key="1">
    <source>
        <dbReference type="ARBA" id="ARBA00008814"/>
    </source>
</evidence>
<sequence length="399" mass="43363">MTKWKKIAAVASACSLASLATACGVAGNGDKAGTNPGRDSQASISVTDVMGRTVTFDKQPERIILGEGRSVFATSILDREQPTRNVVAMGSDLQSGAPSFRDRLLQTHPEVRDIPEIGSLAKNDVNVETLLAYQPDVITMTADHYAGARDTGLLDKLDQAGLKYVVTDFRQHPMTNTTTSMTVFGKIMGKQAAADAFNTEWTESVTRVKERVAKANKKETFVWRAGGYFDCCGSVKDGNIGEFVNAAGGQNLGDSILDTEFGSVTPEKLIAEQPEHILVTGGSWAPKGEQKVSHVTLGYTSEPAKAQQTLRDLTQVAGMDKVSALSNGHSAAIWHQFYDSPMNFMAVEFIARWLHPELFVDVDTEKHWEDVHKKYFPFDASGVFFVTNPANPADLANPQ</sequence>
<dbReference type="SUPFAM" id="SSF53807">
    <property type="entry name" value="Helical backbone' metal receptor"/>
    <property type="match status" value="1"/>
</dbReference>
<dbReference type="PANTHER" id="PTHR30535">
    <property type="entry name" value="VITAMIN B12-BINDING PROTEIN"/>
    <property type="match status" value="1"/>
</dbReference>
<dbReference type="Pfam" id="PF01497">
    <property type="entry name" value="Peripla_BP_2"/>
    <property type="match status" value="1"/>
</dbReference>
<accession>A0A0G3GTQ2</accession>
<dbReference type="PROSITE" id="PS51257">
    <property type="entry name" value="PROKAR_LIPOPROTEIN"/>
    <property type="match status" value="1"/>
</dbReference>
<dbReference type="InterPro" id="IPR002491">
    <property type="entry name" value="ABC_transptr_periplasmic_BD"/>
</dbReference>
<evidence type="ECO:0000259" key="3">
    <source>
        <dbReference type="PROSITE" id="PS50983"/>
    </source>
</evidence>
<comment type="similarity">
    <text evidence="1">Belongs to the bacterial solute-binding protein 8 family.</text>
</comment>
<evidence type="ECO:0000313" key="5">
    <source>
        <dbReference type="Proteomes" id="UP000035368"/>
    </source>
</evidence>
<dbReference type="AlphaFoldDB" id="A0A0G3GTQ2"/>
<name>A0A0G3GTQ2_9CORY</name>
<dbReference type="RefSeq" id="WP_052843523.1">
    <property type="nucleotide sequence ID" value="NZ_CP011541.1"/>
</dbReference>
<proteinExistence type="inferred from homology"/>
<keyword evidence="2" id="KW-0732">Signal</keyword>
<dbReference type="KEGG" id="cei:CEPID_10500"/>
<protein>
    <submittedName>
        <fullName evidence="4">ABC-type Fe3+-hydroxamate transport system, periplasmic component</fullName>
    </submittedName>
</protein>
<reference evidence="4 5" key="1">
    <citation type="submission" date="2015-05" db="EMBL/GenBank/DDBJ databases">
        <title>Complete genome sequence of Corynebacterium epidermidicanis DSM 45586, isolated from the skin of a dog suffering from pruritus.</title>
        <authorList>
            <person name="Ruckert C."/>
            <person name="Albersmeier A."/>
            <person name="Winkler A."/>
            <person name="Tauch A."/>
        </authorList>
    </citation>
    <scope>NUCLEOTIDE SEQUENCE [LARGE SCALE GENOMIC DNA]</scope>
    <source>
        <strain evidence="4 5">DSM 45586</strain>
    </source>
</reference>
<feature type="signal peptide" evidence="2">
    <location>
        <begin position="1"/>
        <end position="22"/>
    </location>
</feature>
<dbReference type="PANTHER" id="PTHR30535:SF34">
    <property type="entry name" value="MOLYBDATE-BINDING PROTEIN MOLA"/>
    <property type="match status" value="1"/>
</dbReference>
<gene>
    <name evidence="4" type="primary">irp6A</name>
    <name evidence="4" type="ORF">CEPID_10500</name>
</gene>
<dbReference type="Proteomes" id="UP000035368">
    <property type="component" value="Chromosome"/>
</dbReference>
<dbReference type="PROSITE" id="PS50983">
    <property type="entry name" value="FE_B12_PBP"/>
    <property type="match status" value="1"/>
</dbReference>
<dbReference type="STRING" id="1050174.CEPID_10500"/>